<dbReference type="AlphaFoldDB" id="A0A1I6WEF7"/>
<keyword evidence="2" id="KW-1133">Transmembrane helix</keyword>
<keyword evidence="2" id="KW-0812">Transmembrane</keyword>
<evidence type="ECO:0000256" key="2">
    <source>
        <dbReference type="SAM" id="Phobius"/>
    </source>
</evidence>
<organism evidence="3 4">
    <name type="scientific">Streptomyces harbinensis</name>
    <dbReference type="NCBI Taxonomy" id="1176198"/>
    <lineage>
        <taxon>Bacteria</taxon>
        <taxon>Bacillati</taxon>
        <taxon>Actinomycetota</taxon>
        <taxon>Actinomycetes</taxon>
        <taxon>Kitasatosporales</taxon>
        <taxon>Streptomycetaceae</taxon>
        <taxon>Streptomyces</taxon>
    </lineage>
</organism>
<dbReference type="Proteomes" id="UP000198873">
    <property type="component" value="Unassembled WGS sequence"/>
</dbReference>
<feature type="region of interest" description="Disordered" evidence="1">
    <location>
        <begin position="409"/>
        <end position="460"/>
    </location>
</feature>
<dbReference type="EMBL" id="FPAB01000029">
    <property type="protein sequence ID" value="SFT24375.1"/>
    <property type="molecule type" value="Genomic_DNA"/>
</dbReference>
<feature type="non-terminal residue" evidence="3">
    <location>
        <position position="1"/>
    </location>
</feature>
<sequence>REAEGLRAEAGAVVEAARDDADRLLRDATTEAERVRRAAARDADTLRAEAEAEAGTAREEAARARRDAERDTTGARARAAAAEAEATRLREEAAAERAQAAQLREEAEALMDRATSRGQRRLAKAKVRTERREVLRAARVAARGRRREQRAARAARIAGRVGQFTRNNARRVLVAVPILAPMAVAWWSQMDYARTAFGWYTVFAIGFAGAWELTTAFTGWMYHQAKKIGDGGLIYRVFTWIFAAAAAAMNYAHHCGPEFSPTQPAVAFATMSIVGMILWELYASLLHREESRRKGRTAQVRPRIGLIRWMRYPATAWAAWSLTITDESLRTVGAAWAAAGEHRAQAREARERAGLRGVRLLAARVAGTAGWAPLRSLPPVTAGSMVVPVAGVTSPYDVPVYAVERQPVPQTTTTRTGRPVLPQAVAEDSPEPAPALWEGGTVETGTERRSREDAEEAAQRTETAAAVAEVVRDLLERGEPVNGHVVARDERVTVGVRSCQRHLRQLVATGVIPAEAVSR</sequence>
<keyword evidence="2" id="KW-0472">Membrane</keyword>
<accession>A0A1I6WEF7</accession>
<evidence type="ECO:0000256" key="1">
    <source>
        <dbReference type="SAM" id="MobiDB-lite"/>
    </source>
</evidence>
<reference evidence="4" key="1">
    <citation type="submission" date="2016-10" db="EMBL/GenBank/DDBJ databases">
        <authorList>
            <person name="Varghese N."/>
            <person name="Submissions S."/>
        </authorList>
    </citation>
    <scope>NUCLEOTIDE SEQUENCE [LARGE SCALE GENOMIC DNA]</scope>
    <source>
        <strain evidence="4">CGMCC 4.7047</strain>
    </source>
</reference>
<evidence type="ECO:0008006" key="5">
    <source>
        <dbReference type="Google" id="ProtNLM"/>
    </source>
</evidence>
<evidence type="ECO:0000313" key="4">
    <source>
        <dbReference type="Proteomes" id="UP000198873"/>
    </source>
</evidence>
<name>A0A1I6WEF7_9ACTN</name>
<feature type="region of interest" description="Disordered" evidence="1">
    <location>
        <begin position="32"/>
        <end position="76"/>
    </location>
</feature>
<feature type="compositionally biased region" description="Basic and acidic residues" evidence="1">
    <location>
        <begin position="32"/>
        <end position="73"/>
    </location>
</feature>
<feature type="compositionally biased region" description="Low complexity" evidence="1">
    <location>
        <begin position="409"/>
        <end position="420"/>
    </location>
</feature>
<protein>
    <recommendedName>
        <fullName evidence="5">DUF2637 domain-containing protein</fullName>
    </recommendedName>
</protein>
<gene>
    <name evidence="3" type="ORF">SAMN05444716_1291</name>
</gene>
<keyword evidence="4" id="KW-1185">Reference proteome</keyword>
<evidence type="ECO:0000313" key="3">
    <source>
        <dbReference type="EMBL" id="SFT24375.1"/>
    </source>
</evidence>
<feature type="transmembrane region" description="Helical" evidence="2">
    <location>
        <begin position="233"/>
        <end position="253"/>
    </location>
</feature>
<feature type="transmembrane region" description="Helical" evidence="2">
    <location>
        <begin position="172"/>
        <end position="190"/>
    </location>
</feature>
<feature type="transmembrane region" description="Helical" evidence="2">
    <location>
        <begin position="265"/>
        <end position="286"/>
    </location>
</feature>
<feature type="transmembrane region" description="Helical" evidence="2">
    <location>
        <begin position="196"/>
        <end position="221"/>
    </location>
</feature>
<proteinExistence type="predicted"/>